<protein>
    <submittedName>
        <fullName evidence="1">Uncharacterized protein</fullName>
    </submittedName>
</protein>
<reference evidence="2" key="1">
    <citation type="journal article" date="2017" name="Genome Biol.">
        <title>Comparative genomics reveals high biological diversity and specific adaptations in the industrially and medically important fungal genus Aspergillus.</title>
        <authorList>
            <person name="de Vries R.P."/>
            <person name="Riley R."/>
            <person name="Wiebenga A."/>
            <person name="Aguilar-Osorio G."/>
            <person name="Amillis S."/>
            <person name="Uchima C.A."/>
            <person name="Anderluh G."/>
            <person name="Asadollahi M."/>
            <person name="Askin M."/>
            <person name="Barry K."/>
            <person name="Battaglia E."/>
            <person name="Bayram O."/>
            <person name="Benocci T."/>
            <person name="Braus-Stromeyer S.A."/>
            <person name="Caldana C."/>
            <person name="Canovas D."/>
            <person name="Cerqueira G.C."/>
            <person name="Chen F."/>
            <person name="Chen W."/>
            <person name="Choi C."/>
            <person name="Clum A."/>
            <person name="Dos Santos R.A."/>
            <person name="Damasio A.R."/>
            <person name="Diallinas G."/>
            <person name="Emri T."/>
            <person name="Fekete E."/>
            <person name="Flipphi M."/>
            <person name="Freyberg S."/>
            <person name="Gallo A."/>
            <person name="Gournas C."/>
            <person name="Habgood R."/>
            <person name="Hainaut M."/>
            <person name="Harispe M.L."/>
            <person name="Henrissat B."/>
            <person name="Hilden K.S."/>
            <person name="Hope R."/>
            <person name="Hossain A."/>
            <person name="Karabika E."/>
            <person name="Karaffa L."/>
            <person name="Karanyi Z."/>
            <person name="Krasevec N."/>
            <person name="Kuo A."/>
            <person name="Kusch H."/>
            <person name="LaButti K."/>
            <person name="Lagendijk E.L."/>
            <person name="Lapidus A."/>
            <person name="Levasseur A."/>
            <person name="Lindquist E."/>
            <person name="Lipzen A."/>
            <person name="Logrieco A.F."/>
            <person name="MacCabe A."/>
            <person name="Maekelae M.R."/>
            <person name="Malavazi I."/>
            <person name="Melin P."/>
            <person name="Meyer V."/>
            <person name="Mielnichuk N."/>
            <person name="Miskei M."/>
            <person name="Molnar A.P."/>
            <person name="Mule G."/>
            <person name="Ngan C.Y."/>
            <person name="Orejas M."/>
            <person name="Orosz E."/>
            <person name="Ouedraogo J.P."/>
            <person name="Overkamp K.M."/>
            <person name="Park H.-S."/>
            <person name="Perrone G."/>
            <person name="Piumi F."/>
            <person name="Punt P.J."/>
            <person name="Ram A.F."/>
            <person name="Ramon A."/>
            <person name="Rauscher S."/>
            <person name="Record E."/>
            <person name="Riano-Pachon D.M."/>
            <person name="Robert V."/>
            <person name="Roehrig J."/>
            <person name="Ruller R."/>
            <person name="Salamov A."/>
            <person name="Salih N.S."/>
            <person name="Samson R.A."/>
            <person name="Sandor E."/>
            <person name="Sanguinetti M."/>
            <person name="Schuetze T."/>
            <person name="Sepcic K."/>
            <person name="Shelest E."/>
            <person name="Sherlock G."/>
            <person name="Sophianopoulou V."/>
            <person name="Squina F.M."/>
            <person name="Sun H."/>
            <person name="Susca A."/>
            <person name="Todd R.B."/>
            <person name="Tsang A."/>
            <person name="Unkles S.E."/>
            <person name="van de Wiele N."/>
            <person name="van Rossen-Uffink D."/>
            <person name="Oliveira J.V."/>
            <person name="Vesth T.C."/>
            <person name="Visser J."/>
            <person name="Yu J.-H."/>
            <person name="Zhou M."/>
            <person name="Andersen M.R."/>
            <person name="Archer D.B."/>
            <person name="Baker S.E."/>
            <person name="Benoit I."/>
            <person name="Brakhage A.A."/>
            <person name="Braus G.H."/>
            <person name="Fischer R."/>
            <person name="Frisvad J.C."/>
            <person name="Goldman G.H."/>
            <person name="Houbraken J."/>
            <person name="Oakley B."/>
            <person name="Pocsi I."/>
            <person name="Scazzocchio C."/>
            <person name="Seiboth B."/>
            <person name="vanKuyk P.A."/>
            <person name="Wortman J."/>
            <person name="Dyer P.S."/>
            <person name="Grigoriev I.V."/>
        </authorList>
    </citation>
    <scope>NUCLEOTIDE SEQUENCE [LARGE SCALE GENOMIC DNA]</scope>
    <source>
        <strain evidence="2">CBS 106.47</strain>
    </source>
</reference>
<dbReference type="EMBL" id="KV878252">
    <property type="protein sequence ID" value="OJZ80936.1"/>
    <property type="molecule type" value="Genomic_DNA"/>
</dbReference>
<dbReference type="Proteomes" id="UP000184063">
    <property type="component" value="Unassembled WGS sequence"/>
</dbReference>
<dbReference type="AlphaFoldDB" id="A0A1M3T2I5"/>
<proteinExistence type="predicted"/>
<sequence length="199" mass="21614">MAVKLTGTLFSSHPLILGGWSISAVPFARAAGPAIQNSNSLAFQSRSIRLGCASFIQSFLSRPPINNVGEPGIRGRPNGAFSKVASSEYLDQIDHGHGHELQSPAEAVLHRLGTNRTPTHWACISTHRPSASSIMPSLGMELEKAPPRLADGPRMIETEERRVMEWNILYDLNPQSGPSTLLYTPVVFLISQCHILPPS</sequence>
<organism evidence="1 2">
    <name type="scientific">Aspergillus luchuensis (strain CBS 106.47)</name>
    <dbReference type="NCBI Taxonomy" id="1137211"/>
    <lineage>
        <taxon>Eukaryota</taxon>
        <taxon>Fungi</taxon>
        <taxon>Dikarya</taxon>
        <taxon>Ascomycota</taxon>
        <taxon>Pezizomycotina</taxon>
        <taxon>Eurotiomycetes</taxon>
        <taxon>Eurotiomycetidae</taxon>
        <taxon>Eurotiales</taxon>
        <taxon>Aspergillaceae</taxon>
        <taxon>Aspergillus</taxon>
        <taxon>Aspergillus subgen. Circumdati</taxon>
    </lineage>
</organism>
<accession>A0A1M3T2I5</accession>
<dbReference type="VEuPathDB" id="FungiDB:ASPFODRAFT_37854"/>
<evidence type="ECO:0000313" key="1">
    <source>
        <dbReference type="EMBL" id="OJZ80936.1"/>
    </source>
</evidence>
<gene>
    <name evidence="1" type="ORF">ASPFODRAFT_37854</name>
</gene>
<name>A0A1M3T2I5_ASPLC</name>
<evidence type="ECO:0000313" key="2">
    <source>
        <dbReference type="Proteomes" id="UP000184063"/>
    </source>
</evidence>